<dbReference type="Pfam" id="PF19443">
    <property type="entry name" value="DAHL"/>
    <property type="match status" value="1"/>
</dbReference>
<accession>A0A1S7LE85</accession>
<dbReference type="InterPro" id="IPR011006">
    <property type="entry name" value="CheY-like_superfamily"/>
</dbReference>
<dbReference type="SUPFAM" id="SSF47384">
    <property type="entry name" value="Homodimeric domain of signal transducing histidine kinase"/>
    <property type="match status" value="1"/>
</dbReference>
<feature type="domain" description="PAC" evidence="21">
    <location>
        <begin position="370"/>
        <end position="422"/>
    </location>
</feature>
<dbReference type="PROSITE" id="PS50112">
    <property type="entry name" value="PAS"/>
    <property type="match status" value="2"/>
</dbReference>
<keyword evidence="11" id="KW-1133">Transmembrane helix</keyword>
<dbReference type="GO" id="GO:0006355">
    <property type="term" value="P:regulation of DNA-templated transcription"/>
    <property type="evidence" value="ECO:0007669"/>
    <property type="project" value="InterPro"/>
</dbReference>
<evidence type="ECO:0000256" key="13">
    <source>
        <dbReference type="ARBA" id="ARBA00023136"/>
    </source>
</evidence>
<feature type="domain" description="PAS" evidence="20">
    <location>
        <begin position="423"/>
        <end position="477"/>
    </location>
</feature>
<dbReference type="FunFam" id="3.30.565.10:FF:000010">
    <property type="entry name" value="Sensor histidine kinase RcsC"/>
    <property type="match status" value="1"/>
</dbReference>
<evidence type="ECO:0000256" key="9">
    <source>
        <dbReference type="ARBA" id="ARBA00022777"/>
    </source>
</evidence>
<gene>
    <name evidence="23" type="ORF">MAGMO_0153</name>
</gene>
<dbReference type="SUPFAM" id="SSF55874">
    <property type="entry name" value="ATPase domain of HSP90 chaperone/DNA topoisomerase II/histidine kinase"/>
    <property type="match status" value="1"/>
</dbReference>
<dbReference type="SUPFAM" id="SSF47226">
    <property type="entry name" value="Histidine-containing phosphotransfer domain, HPT domain"/>
    <property type="match status" value="1"/>
</dbReference>
<dbReference type="PANTHER" id="PTHR45339">
    <property type="entry name" value="HYBRID SIGNAL TRANSDUCTION HISTIDINE KINASE J"/>
    <property type="match status" value="1"/>
</dbReference>
<dbReference type="Pfam" id="PF00989">
    <property type="entry name" value="PAS"/>
    <property type="match status" value="1"/>
</dbReference>
<dbReference type="EC" id="2.7.13.3" evidence="3"/>
<evidence type="ECO:0000256" key="1">
    <source>
        <dbReference type="ARBA" id="ARBA00000085"/>
    </source>
</evidence>
<name>A0A1S7LE85_MAGMO</name>
<dbReference type="Pfam" id="PF00072">
    <property type="entry name" value="Response_reg"/>
    <property type="match status" value="2"/>
</dbReference>
<dbReference type="InterPro" id="IPR036890">
    <property type="entry name" value="HATPase_C_sf"/>
</dbReference>
<feature type="coiled-coil region" evidence="17">
    <location>
        <begin position="544"/>
        <end position="571"/>
    </location>
</feature>
<keyword evidence="12" id="KW-0902">Two-component regulatory system</keyword>
<evidence type="ECO:0000256" key="10">
    <source>
        <dbReference type="ARBA" id="ARBA00022840"/>
    </source>
</evidence>
<proteinExistence type="predicted"/>
<feature type="modified residue" description="Phosphohistidine" evidence="15">
    <location>
        <position position="1149"/>
    </location>
</feature>
<dbReference type="InterPro" id="IPR003594">
    <property type="entry name" value="HATPase_dom"/>
</dbReference>
<dbReference type="InterPro" id="IPR000700">
    <property type="entry name" value="PAS-assoc_C"/>
</dbReference>
<evidence type="ECO:0000256" key="11">
    <source>
        <dbReference type="ARBA" id="ARBA00022989"/>
    </source>
</evidence>
<evidence type="ECO:0000256" key="14">
    <source>
        <dbReference type="ARBA" id="ARBA00023306"/>
    </source>
</evidence>
<keyword evidence="17" id="KW-0175">Coiled coil</keyword>
<dbReference type="Gene3D" id="1.20.120.160">
    <property type="entry name" value="HPT domain"/>
    <property type="match status" value="1"/>
</dbReference>
<dbReference type="PROSITE" id="PS50109">
    <property type="entry name" value="HIS_KIN"/>
    <property type="match status" value="1"/>
</dbReference>
<dbReference type="PROSITE" id="PS50113">
    <property type="entry name" value="PAC"/>
    <property type="match status" value="2"/>
</dbReference>
<dbReference type="InterPro" id="IPR001610">
    <property type="entry name" value="PAC"/>
</dbReference>
<dbReference type="InterPro" id="IPR036097">
    <property type="entry name" value="HisK_dim/P_sf"/>
</dbReference>
<dbReference type="SUPFAM" id="SSF55785">
    <property type="entry name" value="PYP-like sensor domain (PAS domain)"/>
    <property type="match status" value="2"/>
</dbReference>
<keyword evidence="7" id="KW-0812">Transmembrane</keyword>
<dbReference type="InterPro" id="IPR036641">
    <property type="entry name" value="HPT_dom_sf"/>
</dbReference>
<dbReference type="InterPro" id="IPR003661">
    <property type="entry name" value="HisK_dim/P_dom"/>
</dbReference>
<feature type="domain" description="Response regulatory" evidence="19">
    <location>
        <begin position="953"/>
        <end position="1068"/>
    </location>
</feature>
<dbReference type="GO" id="GO:0000155">
    <property type="term" value="F:phosphorelay sensor kinase activity"/>
    <property type="evidence" value="ECO:0007669"/>
    <property type="project" value="InterPro"/>
</dbReference>
<feature type="domain" description="PAS" evidence="20">
    <location>
        <begin position="312"/>
        <end position="353"/>
    </location>
</feature>
<dbReference type="SMART" id="SM00091">
    <property type="entry name" value="PAS"/>
    <property type="match status" value="2"/>
</dbReference>
<dbReference type="CDD" id="cd00130">
    <property type="entry name" value="PAS"/>
    <property type="match status" value="2"/>
</dbReference>
<dbReference type="InterPro" id="IPR035965">
    <property type="entry name" value="PAS-like_dom_sf"/>
</dbReference>
<comment type="subcellular location">
    <subcellularLocation>
        <location evidence="2">Cell membrane</location>
        <topology evidence="2">Multi-pass membrane protein</topology>
    </subcellularLocation>
</comment>
<evidence type="ECO:0000256" key="6">
    <source>
        <dbReference type="ARBA" id="ARBA00022679"/>
    </source>
</evidence>
<dbReference type="InterPro" id="IPR045812">
    <property type="entry name" value="DAHL"/>
</dbReference>
<sequence length="1290" mass="143875">MSAPSRPRSPRKGAGNRLSWWSLALLLFLLPPLFIRGQGSDAEEHARVIDSLSNLKESAATIDVELIKSRFRMLPNYDQLVYSMQQFDKRSGAFEQLFQQVTDGAYQPQWQAYSQAMVEKWEAIENYKSHNAVFYNSLGYFPLAIEEAIAHFNNQEHSAELVQRLHALMNTLLIDNANASTDLYHKAVAQLTELKKLSQSFSSLGRDRLEQVFTHGRLIVEFKDHVTVLIQRALEIQLGQQLEALFQAYEADYKAQQATAQKYYDATLLLAALLIGLVTFITWRLNHTSQTLQQTVRQLDFQKQALDEHAIVSIADVKGNITYANDRFCQVSGFDRQDLLGKNHRLVKSDQHPPEFFRTMWRTISSGKVWHGEIKNNKKSGGHYWVSSTIVPFLNEDGRPFQYVSIRTDITQRKEIEAKMADQSHFLSSITDAMGEGVYALDEEGNCLFINPEGEKMLGWRFAQLQGKNLHDLVHSQLATGEKIPWQQCPAHLATMRGEVYRSEEESFSRQDGSRFPVSMVVVPLLDGEQAKGSVTVFQDIAQRKQQEFELQHAKEEAERANRAKGDFLANMSHEIRTPMNAIIGMSHLALNASHDPQQQDYLQKIHSAGKSLLHIINDILDFSKIEAGMLEIETIDFQLDEILASLSNLVAVKAQEKGLELILDLKPDVPLSLQGDPLRLNQVLLNLVGNAIKFTEQGEVTIVVSLLRQEGPRLELGFEVTDSGIGMDKAQQQKLFQPFSQADSSTTRRFGGTGLGLAICRQLVALMDGEITVTSTPGKGSCFYFTAQLTQAGRETQTRRLTPDLRRMPLLLVEDNGKASKVLSSMLRQMTFEVTTANCGAEAIDLLKQPDHGMGQLILDSSLSDPNPTQIVQQLREQKQSLPALVLHTHVDREAVQQLQQAHEQTLALQKPVTASQLFDGIMLLHGHRSPEEGLAHHREEHATIPRIAGSHLLLVEDNPINQQVATELLSLAGVSVTIANHGEEAVERLRNSSFDAILMDIQMPVMDGFTATQVIRNELGSTLPIIAMTANAMAGDREKSLQAGMNDHVAKPIDPSNLYDTLSAWLPEREAAPTPAAPAAESAEAPLPAASALPGVDQHQGLARSNGNRNFYRHLLQQFGTDQAQTMERLTAAWQAGTITEALRLAHTLKGLSGTIGAVTVQRHAERLEKLLENPDSHIQEVEATLEKLSEVLTALLEALANAPELVDHEAAELPKKEATQEEIRELLEQLQGAIATKQPKRCKPIVEAMKQQSWPMELTTQKEQLAKMVGRYRFKEAKLLVEEILGG</sequence>
<dbReference type="SMART" id="SM00387">
    <property type="entry name" value="HATPase_c"/>
    <property type="match status" value="1"/>
</dbReference>
<dbReference type="SMART" id="SM00073">
    <property type="entry name" value="HPT"/>
    <property type="match status" value="1"/>
</dbReference>
<dbReference type="Pfam" id="PF00512">
    <property type="entry name" value="HisKA"/>
    <property type="match status" value="1"/>
</dbReference>
<evidence type="ECO:0000256" key="5">
    <source>
        <dbReference type="ARBA" id="ARBA00022553"/>
    </source>
</evidence>
<dbReference type="SMART" id="SM00086">
    <property type="entry name" value="PAC"/>
    <property type="match status" value="2"/>
</dbReference>
<evidence type="ECO:0000256" key="7">
    <source>
        <dbReference type="ARBA" id="ARBA00022692"/>
    </source>
</evidence>
<evidence type="ECO:0000259" key="19">
    <source>
        <dbReference type="PROSITE" id="PS50110"/>
    </source>
</evidence>
<organism evidence="23">
    <name type="scientific">Magnetococcus massalia (strain MO-1)</name>
    <dbReference type="NCBI Taxonomy" id="451514"/>
    <lineage>
        <taxon>Bacteria</taxon>
        <taxon>Pseudomonadati</taxon>
        <taxon>Pseudomonadota</taxon>
        <taxon>Magnetococcia</taxon>
        <taxon>Magnetococcales</taxon>
        <taxon>Magnetococcaceae</taxon>
        <taxon>Magnetococcus</taxon>
    </lineage>
</organism>
<evidence type="ECO:0000256" key="8">
    <source>
        <dbReference type="ARBA" id="ARBA00022741"/>
    </source>
</evidence>
<dbReference type="Pfam" id="PF02518">
    <property type="entry name" value="HATPase_c"/>
    <property type="match status" value="1"/>
</dbReference>
<dbReference type="Pfam" id="PF01627">
    <property type="entry name" value="Hpt"/>
    <property type="match status" value="1"/>
</dbReference>
<feature type="domain" description="HPt" evidence="22">
    <location>
        <begin position="1110"/>
        <end position="1212"/>
    </location>
</feature>
<evidence type="ECO:0000259" key="21">
    <source>
        <dbReference type="PROSITE" id="PS50113"/>
    </source>
</evidence>
<dbReference type="PRINTS" id="PR00344">
    <property type="entry name" value="BCTRLSENSOR"/>
</dbReference>
<dbReference type="GO" id="GO:0005524">
    <property type="term" value="F:ATP binding"/>
    <property type="evidence" value="ECO:0007669"/>
    <property type="project" value="UniProtKB-KW"/>
</dbReference>
<feature type="modified residue" description="4-aspartylphosphate" evidence="16">
    <location>
        <position position="1002"/>
    </location>
</feature>
<dbReference type="Gene3D" id="3.30.450.20">
    <property type="entry name" value="PAS domain"/>
    <property type="match status" value="2"/>
</dbReference>
<dbReference type="SMART" id="SM00388">
    <property type="entry name" value="HisKA"/>
    <property type="match status" value="1"/>
</dbReference>
<dbReference type="PANTHER" id="PTHR45339:SF1">
    <property type="entry name" value="HYBRID SIGNAL TRANSDUCTION HISTIDINE KINASE J"/>
    <property type="match status" value="1"/>
</dbReference>
<dbReference type="EMBL" id="LO017727">
    <property type="protein sequence ID" value="CRH04367.1"/>
    <property type="molecule type" value="Genomic_DNA"/>
</dbReference>
<dbReference type="InterPro" id="IPR000014">
    <property type="entry name" value="PAS"/>
</dbReference>
<evidence type="ECO:0000256" key="12">
    <source>
        <dbReference type="ARBA" id="ARBA00023012"/>
    </source>
</evidence>
<dbReference type="CDD" id="cd16922">
    <property type="entry name" value="HATPase_EvgS-ArcB-TorS-like"/>
    <property type="match status" value="1"/>
</dbReference>
<dbReference type="CDD" id="cd00156">
    <property type="entry name" value="REC"/>
    <property type="match status" value="1"/>
</dbReference>
<evidence type="ECO:0000313" key="23">
    <source>
        <dbReference type="EMBL" id="CRH04367.1"/>
    </source>
</evidence>
<dbReference type="Gene3D" id="3.40.50.2300">
    <property type="match status" value="2"/>
</dbReference>
<dbReference type="InterPro" id="IPR004358">
    <property type="entry name" value="Sig_transdc_His_kin-like_C"/>
</dbReference>
<keyword evidence="6 23" id="KW-0808">Transferase</keyword>
<dbReference type="CDD" id="cd17546">
    <property type="entry name" value="REC_hyHK_CKI1_RcsC-like"/>
    <property type="match status" value="1"/>
</dbReference>
<keyword evidence="8" id="KW-0547">Nucleotide-binding</keyword>
<feature type="coiled-coil region" evidence="17">
    <location>
        <begin position="1181"/>
        <end position="1239"/>
    </location>
</feature>
<evidence type="ECO:0000259" key="18">
    <source>
        <dbReference type="PROSITE" id="PS50109"/>
    </source>
</evidence>
<dbReference type="NCBIfam" id="TIGR00229">
    <property type="entry name" value="sensory_box"/>
    <property type="match status" value="2"/>
</dbReference>
<dbReference type="InterPro" id="IPR008207">
    <property type="entry name" value="Sig_transdc_His_kin_Hpt_dom"/>
</dbReference>
<keyword evidence="4" id="KW-1003">Cell membrane</keyword>
<dbReference type="CDD" id="cd00082">
    <property type="entry name" value="HisKA"/>
    <property type="match status" value="1"/>
</dbReference>
<evidence type="ECO:0000256" key="16">
    <source>
        <dbReference type="PROSITE-ProRule" id="PRU00169"/>
    </source>
</evidence>
<dbReference type="Gene3D" id="3.30.565.10">
    <property type="entry name" value="Histidine kinase-like ATPase, C-terminal domain"/>
    <property type="match status" value="1"/>
</dbReference>
<evidence type="ECO:0000256" key="15">
    <source>
        <dbReference type="PROSITE-ProRule" id="PRU00110"/>
    </source>
</evidence>
<dbReference type="Gene3D" id="1.10.287.130">
    <property type="match status" value="1"/>
</dbReference>
<keyword evidence="9 23" id="KW-0418">Kinase</keyword>
<dbReference type="Pfam" id="PF13426">
    <property type="entry name" value="PAS_9"/>
    <property type="match status" value="1"/>
</dbReference>
<keyword evidence="5 16" id="KW-0597">Phosphoprotein</keyword>
<evidence type="ECO:0000259" key="20">
    <source>
        <dbReference type="PROSITE" id="PS50112"/>
    </source>
</evidence>
<feature type="domain" description="PAC" evidence="21">
    <location>
        <begin position="502"/>
        <end position="553"/>
    </location>
</feature>
<evidence type="ECO:0000256" key="17">
    <source>
        <dbReference type="SAM" id="Coils"/>
    </source>
</evidence>
<evidence type="ECO:0000259" key="22">
    <source>
        <dbReference type="PROSITE" id="PS50894"/>
    </source>
</evidence>
<dbReference type="SMART" id="SM00448">
    <property type="entry name" value="REC"/>
    <property type="match status" value="2"/>
</dbReference>
<comment type="catalytic activity">
    <reaction evidence="1">
        <text>ATP + protein L-histidine = ADP + protein N-phospho-L-histidine.</text>
        <dbReference type="EC" id="2.7.13.3"/>
    </reaction>
</comment>
<dbReference type="SUPFAM" id="SSF52172">
    <property type="entry name" value="CheY-like"/>
    <property type="match status" value="2"/>
</dbReference>
<evidence type="ECO:0000256" key="2">
    <source>
        <dbReference type="ARBA" id="ARBA00004651"/>
    </source>
</evidence>
<feature type="domain" description="Histidine kinase" evidence="18">
    <location>
        <begin position="571"/>
        <end position="792"/>
    </location>
</feature>
<dbReference type="PROSITE" id="PS50110">
    <property type="entry name" value="RESPONSE_REGULATORY"/>
    <property type="match status" value="2"/>
</dbReference>
<dbReference type="GO" id="GO:0005886">
    <property type="term" value="C:plasma membrane"/>
    <property type="evidence" value="ECO:0007669"/>
    <property type="project" value="UniProtKB-SubCell"/>
</dbReference>
<dbReference type="InterPro" id="IPR005467">
    <property type="entry name" value="His_kinase_dom"/>
</dbReference>
<keyword evidence="14" id="KW-0131">Cell cycle</keyword>
<evidence type="ECO:0000256" key="4">
    <source>
        <dbReference type="ARBA" id="ARBA00022475"/>
    </source>
</evidence>
<keyword evidence="13" id="KW-0472">Membrane</keyword>
<dbReference type="PROSITE" id="PS50894">
    <property type="entry name" value="HPT"/>
    <property type="match status" value="1"/>
</dbReference>
<dbReference type="CDD" id="cd00088">
    <property type="entry name" value="HPT"/>
    <property type="match status" value="1"/>
</dbReference>
<dbReference type="FunFam" id="1.10.287.130:FF:000038">
    <property type="entry name" value="Sensory transduction histidine kinase"/>
    <property type="match status" value="1"/>
</dbReference>
<evidence type="ECO:0000256" key="3">
    <source>
        <dbReference type="ARBA" id="ARBA00012438"/>
    </source>
</evidence>
<feature type="domain" description="Response regulatory" evidence="19">
    <location>
        <begin position="810"/>
        <end position="927"/>
    </location>
</feature>
<keyword evidence="10" id="KW-0067">ATP-binding</keyword>
<reference evidence="23" key="1">
    <citation type="submission" date="2015-04" db="EMBL/GenBank/DDBJ databases">
        <authorList>
            <person name="Syromyatnikov M.Y."/>
            <person name="Popov V.N."/>
        </authorList>
    </citation>
    <scope>NUCLEOTIDE SEQUENCE</scope>
    <source>
        <strain evidence="23">MO-1</strain>
    </source>
</reference>
<protein>
    <recommendedName>
        <fullName evidence="3">histidine kinase</fullName>
        <ecNumber evidence="3">2.7.13.3</ecNumber>
    </recommendedName>
</protein>
<feature type="modified residue" description="4-aspartylphosphate" evidence="16">
    <location>
        <position position="861"/>
    </location>
</feature>
<dbReference type="InterPro" id="IPR013767">
    <property type="entry name" value="PAS_fold"/>
</dbReference>
<dbReference type="InterPro" id="IPR001789">
    <property type="entry name" value="Sig_transdc_resp-reg_receiver"/>
</dbReference>